<sequence length="166" mass="17156">RLQTKLTIAQAEDQKQVDAKRRKLASLAGYGSSSSSSSGSEHSDADAQTSNRMTGSAATPNTAQSDEDLDSAEPGSGLPASFFDKDVRPTEASSDDDDRTDGDAGVTGLPSGFFDDASEQKAAGVGDSAPPAETPSSINLEDSLAAFEREVSELPKASNEPLTGRD</sequence>
<proteinExistence type="predicted"/>
<keyword evidence="3" id="KW-1185">Reference proteome</keyword>
<dbReference type="EMBL" id="JANBOI010003566">
    <property type="protein sequence ID" value="KAJ1718316.1"/>
    <property type="molecule type" value="Genomic_DNA"/>
</dbReference>
<dbReference type="OrthoDB" id="5560713at2759"/>
<evidence type="ECO:0000256" key="1">
    <source>
        <dbReference type="SAM" id="MobiDB-lite"/>
    </source>
</evidence>
<feature type="non-terminal residue" evidence="2">
    <location>
        <position position="166"/>
    </location>
</feature>
<evidence type="ECO:0000313" key="2">
    <source>
        <dbReference type="EMBL" id="KAJ1718316.1"/>
    </source>
</evidence>
<feature type="non-terminal residue" evidence="2">
    <location>
        <position position="1"/>
    </location>
</feature>
<feature type="region of interest" description="Disordered" evidence="1">
    <location>
        <begin position="1"/>
        <end position="139"/>
    </location>
</feature>
<gene>
    <name evidence="2" type="ORF">LPJ61_006695</name>
</gene>
<feature type="compositionally biased region" description="Low complexity" evidence="1">
    <location>
        <begin position="31"/>
        <end position="40"/>
    </location>
</feature>
<accession>A0A9W8CNA6</accession>
<name>A0A9W8CNA6_9FUNG</name>
<evidence type="ECO:0000313" key="3">
    <source>
        <dbReference type="Proteomes" id="UP001143981"/>
    </source>
</evidence>
<reference evidence="2" key="1">
    <citation type="submission" date="2022-07" db="EMBL/GenBank/DDBJ databases">
        <title>Phylogenomic reconstructions and comparative analyses of Kickxellomycotina fungi.</title>
        <authorList>
            <person name="Reynolds N.K."/>
            <person name="Stajich J.E."/>
            <person name="Barry K."/>
            <person name="Grigoriev I.V."/>
            <person name="Crous P."/>
            <person name="Smith M.E."/>
        </authorList>
    </citation>
    <scope>NUCLEOTIDE SEQUENCE</scope>
    <source>
        <strain evidence="2">BCRC 34381</strain>
    </source>
</reference>
<feature type="compositionally biased region" description="Polar residues" evidence="1">
    <location>
        <begin position="46"/>
        <end position="64"/>
    </location>
</feature>
<dbReference type="Proteomes" id="UP001143981">
    <property type="component" value="Unassembled WGS sequence"/>
</dbReference>
<protein>
    <submittedName>
        <fullName evidence="2">Uncharacterized protein</fullName>
    </submittedName>
</protein>
<organism evidence="2 3">
    <name type="scientific">Coemansia biformis</name>
    <dbReference type="NCBI Taxonomy" id="1286918"/>
    <lineage>
        <taxon>Eukaryota</taxon>
        <taxon>Fungi</taxon>
        <taxon>Fungi incertae sedis</taxon>
        <taxon>Zoopagomycota</taxon>
        <taxon>Kickxellomycotina</taxon>
        <taxon>Kickxellomycetes</taxon>
        <taxon>Kickxellales</taxon>
        <taxon>Kickxellaceae</taxon>
        <taxon>Coemansia</taxon>
    </lineage>
</organism>
<comment type="caution">
    <text evidence="2">The sequence shown here is derived from an EMBL/GenBank/DDBJ whole genome shotgun (WGS) entry which is preliminary data.</text>
</comment>
<dbReference type="AlphaFoldDB" id="A0A9W8CNA6"/>